<dbReference type="Proteomes" id="UP000515472">
    <property type="component" value="Chromosome"/>
</dbReference>
<feature type="transmembrane region" description="Helical" evidence="1">
    <location>
        <begin position="31"/>
        <end position="54"/>
    </location>
</feature>
<dbReference type="AlphaFoldDB" id="A0A6S6LX72"/>
<dbReference type="KEGG" id="gbn:GEOBRER4_13420"/>
<keyword evidence="1" id="KW-0812">Transmembrane</keyword>
<dbReference type="EMBL" id="AP023213">
    <property type="protein sequence ID" value="BCG46592.1"/>
    <property type="molecule type" value="Genomic_DNA"/>
</dbReference>
<protein>
    <submittedName>
        <fullName evidence="2">Uncharacterized protein</fullName>
    </submittedName>
</protein>
<sequence length="337" mass="37304">MREKMAIPQWDLFKIRIHLLSRRTIPFSLRIPFYLTIYALLSATLTGCLAASWVEATAKGEPKDAGVFALGTKGNAYEITRWWGASQSPPQGKETLIIPRRNLPVGCDTARFFVNDSVHELQIAQQESANWVTADRLPLSGNGYPSCTLLVSYGSFGEPALEGVAVSDAMGLVAKSERRQPHPAAWALLPVGIVADVYIFLGALVTMPVWAPIGLLMEKNSAKSEKETKDKEMASLPAPVAKCWRAIDKSLDKSMTSKPDQPVRFKWAPEIDNAYNLAAVNEVFSDDKPVFIDTRVTLRQGCVQFPIKNMDFIWTDADVECGFRAGDVVSTRVQLRK</sequence>
<evidence type="ECO:0000256" key="1">
    <source>
        <dbReference type="SAM" id="Phobius"/>
    </source>
</evidence>
<keyword evidence="1" id="KW-0472">Membrane</keyword>
<evidence type="ECO:0000313" key="3">
    <source>
        <dbReference type="Proteomes" id="UP000515472"/>
    </source>
</evidence>
<evidence type="ECO:0000313" key="2">
    <source>
        <dbReference type="EMBL" id="BCG46592.1"/>
    </source>
</evidence>
<keyword evidence="3" id="KW-1185">Reference proteome</keyword>
<dbReference type="RefSeq" id="WP_185244766.1">
    <property type="nucleotide sequence ID" value="NZ_AP023213.1"/>
</dbReference>
<organism evidence="2 3">
    <name type="scientific">Citrifermentans bremense</name>
    <dbReference type="NCBI Taxonomy" id="60035"/>
    <lineage>
        <taxon>Bacteria</taxon>
        <taxon>Pseudomonadati</taxon>
        <taxon>Thermodesulfobacteriota</taxon>
        <taxon>Desulfuromonadia</taxon>
        <taxon>Geobacterales</taxon>
        <taxon>Geobacteraceae</taxon>
        <taxon>Citrifermentans</taxon>
    </lineage>
</organism>
<accession>A0A6S6LX72</accession>
<proteinExistence type="predicted"/>
<gene>
    <name evidence="2" type="ORF">GEOBRER4_n1396</name>
</gene>
<keyword evidence="1" id="KW-1133">Transmembrane helix</keyword>
<reference evidence="2 3" key="1">
    <citation type="submission" date="2020-06" db="EMBL/GenBank/DDBJ databases">
        <title>Interaction of electrochemicaly active bacteria, Geobacter bremensis R4 on different carbon anode.</title>
        <authorList>
            <person name="Meng L."/>
            <person name="Yoshida N."/>
        </authorList>
    </citation>
    <scope>NUCLEOTIDE SEQUENCE [LARGE SCALE GENOMIC DNA]</scope>
    <source>
        <strain evidence="2 3">R4</strain>
    </source>
</reference>
<name>A0A6S6LX72_9BACT</name>